<dbReference type="InterPro" id="IPR004013">
    <property type="entry name" value="PHP_dom"/>
</dbReference>
<dbReference type="CDD" id="cd07433">
    <property type="entry name" value="PHP_PolIIIA_DnaE1"/>
    <property type="match status" value="1"/>
</dbReference>
<dbReference type="InterPro" id="IPR041931">
    <property type="entry name" value="DNA_pol3_alpha_thumb_dom"/>
</dbReference>
<dbReference type="NCBIfam" id="NF004226">
    <property type="entry name" value="PRK05673.1"/>
    <property type="match status" value="1"/>
</dbReference>
<dbReference type="PANTHER" id="PTHR32294:SF0">
    <property type="entry name" value="DNA POLYMERASE III SUBUNIT ALPHA"/>
    <property type="match status" value="1"/>
</dbReference>
<dbReference type="InterPro" id="IPR016195">
    <property type="entry name" value="Pol/histidinol_Pase-like"/>
</dbReference>
<dbReference type="FunFam" id="1.10.10.1600:FF:000001">
    <property type="entry name" value="DNA polymerase III subunit alpha"/>
    <property type="match status" value="1"/>
</dbReference>
<proteinExistence type="predicted"/>
<dbReference type="Gene3D" id="1.10.150.870">
    <property type="match status" value="1"/>
</dbReference>
<dbReference type="SMART" id="SM00481">
    <property type="entry name" value="POLIIIAc"/>
    <property type="match status" value="1"/>
</dbReference>
<dbReference type="InterPro" id="IPR004365">
    <property type="entry name" value="NA-bd_OB_tRNA"/>
</dbReference>
<evidence type="ECO:0000259" key="10">
    <source>
        <dbReference type="SMART" id="SM00481"/>
    </source>
</evidence>
<name>A0A1H7KSU8_9GAMM</name>
<dbReference type="Pfam" id="PF02811">
    <property type="entry name" value="PHP"/>
    <property type="match status" value="1"/>
</dbReference>
<evidence type="ECO:0000256" key="8">
    <source>
        <dbReference type="ARBA" id="ARBA00022932"/>
    </source>
</evidence>
<dbReference type="CDD" id="cd04485">
    <property type="entry name" value="DnaE_OBF"/>
    <property type="match status" value="1"/>
</dbReference>
<dbReference type="STRING" id="1396821.SAMN05444515_10683"/>
<dbReference type="InterPro" id="IPR011708">
    <property type="entry name" value="DNA_pol3_alpha_NTPase_dom"/>
</dbReference>
<keyword evidence="8" id="KW-0239">DNA-directed DNA polymerase</keyword>
<evidence type="ECO:0000256" key="3">
    <source>
        <dbReference type="ARBA" id="ARBA00019114"/>
    </source>
</evidence>
<dbReference type="GO" id="GO:0003887">
    <property type="term" value="F:DNA-directed DNA polymerase activity"/>
    <property type="evidence" value="ECO:0007669"/>
    <property type="project" value="UniProtKB-KW"/>
</dbReference>
<keyword evidence="4" id="KW-0963">Cytoplasm</keyword>
<protein>
    <recommendedName>
        <fullName evidence="3">DNA polymerase III subunit alpha</fullName>
        <ecNumber evidence="2">2.7.7.7</ecNumber>
    </recommendedName>
</protein>
<dbReference type="Pfam" id="PF14579">
    <property type="entry name" value="HHH_6"/>
    <property type="match status" value="1"/>
</dbReference>
<dbReference type="RefSeq" id="WP_090252738.1">
    <property type="nucleotide sequence ID" value="NZ_FOAA01000006.1"/>
</dbReference>
<dbReference type="EC" id="2.7.7.7" evidence="2"/>
<dbReference type="GO" id="GO:0008408">
    <property type="term" value="F:3'-5' exonuclease activity"/>
    <property type="evidence" value="ECO:0007669"/>
    <property type="project" value="InterPro"/>
</dbReference>
<dbReference type="Pfam" id="PF20914">
    <property type="entry name" value="DNA_pol_IIIA_C"/>
    <property type="match status" value="1"/>
</dbReference>
<dbReference type="InterPro" id="IPR040982">
    <property type="entry name" value="DNA_pol3_finger"/>
</dbReference>
<dbReference type="PANTHER" id="PTHR32294">
    <property type="entry name" value="DNA POLYMERASE III SUBUNIT ALPHA"/>
    <property type="match status" value="1"/>
</dbReference>
<dbReference type="Gene3D" id="1.10.10.1600">
    <property type="entry name" value="Bacterial DNA polymerase III alpha subunit, thumb domain"/>
    <property type="match status" value="1"/>
</dbReference>
<dbReference type="OrthoDB" id="9803237at2"/>
<dbReference type="GO" id="GO:0006260">
    <property type="term" value="P:DNA replication"/>
    <property type="evidence" value="ECO:0007669"/>
    <property type="project" value="UniProtKB-KW"/>
</dbReference>
<dbReference type="SUPFAM" id="SSF89550">
    <property type="entry name" value="PHP domain-like"/>
    <property type="match status" value="1"/>
</dbReference>
<dbReference type="GO" id="GO:0003676">
    <property type="term" value="F:nucleic acid binding"/>
    <property type="evidence" value="ECO:0007669"/>
    <property type="project" value="InterPro"/>
</dbReference>
<evidence type="ECO:0000256" key="5">
    <source>
        <dbReference type="ARBA" id="ARBA00022679"/>
    </source>
</evidence>
<evidence type="ECO:0000256" key="4">
    <source>
        <dbReference type="ARBA" id="ARBA00022490"/>
    </source>
</evidence>
<keyword evidence="7" id="KW-0235">DNA replication</keyword>
<dbReference type="InterPro" id="IPR029460">
    <property type="entry name" value="DNAPol_HHH"/>
</dbReference>
<keyword evidence="6" id="KW-0548">Nucleotidyltransferase</keyword>
<gene>
    <name evidence="11" type="ORF">SAMN05444515_10683</name>
</gene>
<dbReference type="NCBIfam" id="TIGR00594">
    <property type="entry name" value="polc"/>
    <property type="match status" value="1"/>
</dbReference>
<evidence type="ECO:0000256" key="2">
    <source>
        <dbReference type="ARBA" id="ARBA00012417"/>
    </source>
</evidence>
<evidence type="ECO:0000256" key="6">
    <source>
        <dbReference type="ARBA" id="ARBA00022695"/>
    </source>
</evidence>
<comment type="catalytic activity">
    <reaction evidence="9">
        <text>DNA(n) + a 2'-deoxyribonucleoside 5'-triphosphate = DNA(n+1) + diphosphate</text>
        <dbReference type="Rhea" id="RHEA:22508"/>
        <dbReference type="Rhea" id="RHEA-COMP:17339"/>
        <dbReference type="Rhea" id="RHEA-COMP:17340"/>
        <dbReference type="ChEBI" id="CHEBI:33019"/>
        <dbReference type="ChEBI" id="CHEBI:61560"/>
        <dbReference type="ChEBI" id="CHEBI:173112"/>
        <dbReference type="EC" id="2.7.7.7"/>
    </reaction>
</comment>
<evidence type="ECO:0000256" key="9">
    <source>
        <dbReference type="ARBA" id="ARBA00049244"/>
    </source>
</evidence>
<dbReference type="GO" id="GO:0005737">
    <property type="term" value="C:cytoplasm"/>
    <property type="evidence" value="ECO:0007669"/>
    <property type="project" value="UniProtKB-SubCell"/>
</dbReference>
<dbReference type="FunFam" id="1.10.150.870:FF:000001">
    <property type="entry name" value="DNA polymerase III subunit alpha"/>
    <property type="match status" value="1"/>
</dbReference>
<organism evidence="11 12">
    <name type="scientific">Ectothiorhodospira marina</name>
    <dbReference type="NCBI Taxonomy" id="1396821"/>
    <lineage>
        <taxon>Bacteria</taxon>
        <taxon>Pseudomonadati</taxon>
        <taxon>Pseudomonadota</taxon>
        <taxon>Gammaproteobacteria</taxon>
        <taxon>Chromatiales</taxon>
        <taxon>Ectothiorhodospiraceae</taxon>
        <taxon>Ectothiorhodospira</taxon>
    </lineage>
</organism>
<dbReference type="Proteomes" id="UP000199256">
    <property type="component" value="Unassembled WGS sequence"/>
</dbReference>
<evidence type="ECO:0000256" key="7">
    <source>
        <dbReference type="ARBA" id="ARBA00022705"/>
    </source>
</evidence>
<dbReference type="InterPro" id="IPR004805">
    <property type="entry name" value="DnaE2/DnaE/PolC"/>
</dbReference>
<dbReference type="Pfam" id="PF07733">
    <property type="entry name" value="DNA_pol3_alpha"/>
    <property type="match status" value="1"/>
</dbReference>
<dbReference type="AlphaFoldDB" id="A0A1H7KSU8"/>
<keyword evidence="5" id="KW-0808">Transferase</keyword>
<dbReference type="InterPro" id="IPR049821">
    <property type="entry name" value="PolIIIA_DnaE1_PHP"/>
</dbReference>
<comment type="subcellular location">
    <subcellularLocation>
        <location evidence="1">Cytoplasm</location>
    </subcellularLocation>
</comment>
<evidence type="ECO:0000313" key="11">
    <source>
        <dbReference type="EMBL" id="SEK88997.1"/>
    </source>
</evidence>
<dbReference type="Gene3D" id="3.20.20.140">
    <property type="entry name" value="Metal-dependent hydrolases"/>
    <property type="match status" value="1"/>
</dbReference>
<dbReference type="Pfam" id="PF17657">
    <property type="entry name" value="DNA_pol3_finger"/>
    <property type="match status" value="1"/>
</dbReference>
<sequence>MTPSFVHLHLHSEFSLVDGLVRVGALVDAARAHGMPACAVTDQNNLFGMVKFYKAALKAGVKPLIGADAWVTAPQPGEAPTRIVLLCQDNAGYGNLTRLISRGYQEGQQSGAPILERDWFTQETCRGLIALSGAREGEVGRALLSSQPETAQPLCDHWAGLFPGRFYLELVRTGREGEEDYLHAAVKLAAARGLPVVATNDVRFLKAEDFDAHEARVCIHEGRVLDDPRRPRLYSRQQYLRTPEEMSELFSDIPEALENTVEIARRCNLTLTLGENYLPQFPIPEGMTTDAYFRSESRKGLDQRLVRLVAEDDPDREARIQAYKDRLELELDVICQMGFPGYFLIVADFIQWAKDNGVPVGPGRGSGAGSLVAYALKITDLDPIRYELLFERFLNPERVSMPDFDVDFCMEKRDSVIDYVARRYGRDKVSQIITYGTMAAKAVVRDVGRVLGHPYGFVDRIAKQIPMEIGMTLDKALEQEEDLRQSYQDDEEVRDLIDLALKLEGVARNAGKHAGGVVIAPTTLTDFSPLFCEPGGQGVVTHFDKDDVEAIGLVKFDFLGLRTLTIIDWAVHNINARRQEAGEALLDINDVPLEDQATFSLLKRQETTAVFQLESRGMKDLIKRLEPDDFEDIIALVALYRPGPLQSGMVDDYINRKHGRAKVEYPHPALEPILKPTHGVILYQEQVMQIAQVLAGYSLGGADLLRRAMGKKKPEEMAKQREIFQKGAVEKGVQAETATYIFDLMEKFAGYGFNKSHSAAYALLSYQTAWLKCHYPAAFMAAVLSADLDHTDKIVNLIDECRSMNLEVIPPDVNASSYEFTVRDARTIVYGLGAIKGVGESAIQVILDSRSQGGPFASLDDLCMRADSQKINRRTLEALIRAGALDSIGPNRATLMHTLPQALSRAEQHLRNQSMGQEDLFGDLVIPAPEVAPTEQWPEWDEESRLLAEKETLGLYLTGHPIIRYEAELAQITGKRIADLLSDLADSAPSNGGGNGEGGGYGRGRQREQTVIVAGLVVAIRTRNGNSGRMAFLTLDDRSGRVEVGLFGDDYRRYQSLLVKDRLLVVEGSAGIDEFSGNVRMRCRQIMDLDQAREQFAKRVELAVNGHASPGLLEGLHAHLVPFCEGPCPIFLSYCNDQASARFRLGARWQVRPNEELIHHLRELLGEEAVRIVYR</sequence>
<dbReference type="Pfam" id="PF01336">
    <property type="entry name" value="tRNA_anti-codon"/>
    <property type="match status" value="1"/>
</dbReference>
<accession>A0A1H7KSU8</accession>
<dbReference type="EMBL" id="FOAA01000006">
    <property type="protein sequence ID" value="SEK88997.1"/>
    <property type="molecule type" value="Genomic_DNA"/>
</dbReference>
<dbReference type="InterPro" id="IPR048472">
    <property type="entry name" value="DNA_pol_IIIA_C"/>
</dbReference>
<dbReference type="InterPro" id="IPR003141">
    <property type="entry name" value="Pol/His_phosphatase_N"/>
</dbReference>
<keyword evidence="12" id="KW-1185">Reference proteome</keyword>
<evidence type="ECO:0000256" key="1">
    <source>
        <dbReference type="ARBA" id="ARBA00004496"/>
    </source>
</evidence>
<evidence type="ECO:0000313" key="12">
    <source>
        <dbReference type="Proteomes" id="UP000199256"/>
    </source>
</evidence>
<feature type="domain" description="Polymerase/histidinol phosphatase N-terminal" evidence="10">
    <location>
        <begin position="6"/>
        <end position="73"/>
    </location>
</feature>
<reference evidence="12" key="1">
    <citation type="submission" date="2016-10" db="EMBL/GenBank/DDBJ databases">
        <authorList>
            <person name="Varghese N."/>
            <person name="Submissions S."/>
        </authorList>
    </citation>
    <scope>NUCLEOTIDE SEQUENCE [LARGE SCALE GENOMIC DNA]</scope>
    <source>
        <strain evidence="12">DSM 241</strain>
    </source>
</reference>